<gene>
    <name evidence="1" type="ORF">IEC33019_3394</name>
</gene>
<proteinExistence type="predicted"/>
<organism evidence="1">
    <name type="scientific">Pseudomonas putida</name>
    <name type="common">Arthrobacter siderocapsulatus</name>
    <dbReference type="NCBI Taxonomy" id="303"/>
    <lineage>
        <taxon>Bacteria</taxon>
        <taxon>Pseudomonadati</taxon>
        <taxon>Pseudomonadota</taxon>
        <taxon>Gammaproteobacteria</taxon>
        <taxon>Pseudomonadales</taxon>
        <taxon>Pseudomonadaceae</taxon>
        <taxon>Pseudomonas</taxon>
    </lineage>
</organism>
<accession>A0A1B2F9M0</accession>
<evidence type="ECO:0000313" key="1">
    <source>
        <dbReference type="EMBL" id="ANY88920.1"/>
    </source>
</evidence>
<reference evidence="1" key="1">
    <citation type="submission" date="2016-07" db="EMBL/GenBank/DDBJ databases">
        <title>New class B carbapenemase carried by novel plasmid in Pseudomonas putida enviromental strain in eastern Amazonia.</title>
        <authorList>
            <person name="Souza C.O."/>
            <person name="Lima K.V."/>
            <person name="Brasiliense D.M."/>
            <person name="Perez-Chaparro P.J."/>
            <person name="Mamizuka E.M."/>
            <person name="Lima M.O."/>
            <person name="Lima L.N."/>
            <person name="McCulloch J.A."/>
        </authorList>
    </citation>
    <scope>NUCLEOTIDE SEQUENCE [LARGE SCALE GENOMIC DNA]</scope>
    <source>
        <strain evidence="1">IEC33019</strain>
    </source>
</reference>
<protein>
    <submittedName>
        <fullName evidence="1">Uncharacterized protein</fullName>
    </submittedName>
</protein>
<name>A0A1B2F9M0_PSEPU</name>
<dbReference type="EMBL" id="CP016634">
    <property type="protein sequence ID" value="ANY88920.1"/>
    <property type="molecule type" value="Genomic_DNA"/>
</dbReference>
<sequence length="287" mass="31932">MVTGMSINKAAVLLYMLTLVGCSSSGKFLGDIENIKTSNDVKTASSWLIPKYEAHCGKSQRPITNYDQWYECKDTTALIAESLILAGRYTESAFYVTDAAKFWSADKDSSTRVDNACDSNVLTSSYGIYGAYVRFNYNQSATLINEKTAGALQQSQLILAYLCALPETSDYRSIILERTTGAGNTVIPEQFARFLSKSNMLEDLERHFGASARAEAERYFNEIDSVLKPRENKAYLKSIGSEHNPNADVMVLYTNALTYAKDNNFSAPYIKYLELRVQEAARYAGAN</sequence>
<dbReference type="AlphaFoldDB" id="A0A1B2F9M0"/>